<keyword evidence="1" id="KW-1133">Transmembrane helix</keyword>
<dbReference type="RefSeq" id="WP_116707733.1">
    <property type="nucleotide sequence ID" value="NZ_QEKW01000003.1"/>
</dbReference>
<proteinExistence type="predicted"/>
<evidence type="ECO:0000313" key="2">
    <source>
        <dbReference type="EMBL" id="PVZ12083.1"/>
    </source>
</evidence>
<accession>A0A2U1FIR7</accession>
<dbReference type="Proteomes" id="UP000245639">
    <property type="component" value="Unassembled WGS sequence"/>
</dbReference>
<keyword evidence="1" id="KW-0812">Transmembrane</keyword>
<reference evidence="2 3" key="1">
    <citation type="submission" date="2018-04" db="EMBL/GenBank/DDBJ databases">
        <title>Genomic Encyclopedia of Type Strains, Phase IV (KMG-IV): sequencing the most valuable type-strain genomes for metagenomic binning, comparative biology and taxonomic classification.</title>
        <authorList>
            <person name="Goeker M."/>
        </authorList>
    </citation>
    <scope>NUCLEOTIDE SEQUENCE [LARGE SCALE GENOMIC DNA]</scope>
    <source>
        <strain evidence="2 3">DSM 45771</strain>
    </source>
</reference>
<keyword evidence="1" id="KW-0472">Membrane</keyword>
<evidence type="ECO:0000256" key="1">
    <source>
        <dbReference type="SAM" id="Phobius"/>
    </source>
</evidence>
<organism evidence="2 3">
    <name type="scientific">Actinomycetospora cinnamomea</name>
    <dbReference type="NCBI Taxonomy" id="663609"/>
    <lineage>
        <taxon>Bacteria</taxon>
        <taxon>Bacillati</taxon>
        <taxon>Actinomycetota</taxon>
        <taxon>Actinomycetes</taxon>
        <taxon>Pseudonocardiales</taxon>
        <taxon>Pseudonocardiaceae</taxon>
        <taxon>Actinomycetospora</taxon>
    </lineage>
</organism>
<protein>
    <recommendedName>
        <fullName evidence="4">Secreted protein</fullName>
    </recommendedName>
</protein>
<dbReference type="EMBL" id="QEKW01000003">
    <property type="protein sequence ID" value="PVZ12083.1"/>
    <property type="molecule type" value="Genomic_DNA"/>
</dbReference>
<comment type="caution">
    <text evidence="2">The sequence shown here is derived from an EMBL/GenBank/DDBJ whole genome shotgun (WGS) entry which is preliminary data.</text>
</comment>
<sequence length="187" mass="21385">MDPVLIVVVVAAVLLVVGVVLVVVARNRSRSRRAALRSQFGDEYERVVGEYGQRDGERELRARLKRRRELDVRELDGAERDRFGQAWEQAQSAFVEQPSTGLRDADLLVQQVMRERGYPTERFEERAKMISVDHPDLVERYRSAHRTSTEVESGSAGTEDMRQAMVDHRYLFDALLGGGDANRTRRL</sequence>
<evidence type="ECO:0008006" key="4">
    <source>
        <dbReference type="Google" id="ProtNLM"/>
    </source>
</evidence>
<keyword evidence="3" id="KW-1185">Reference proteome</keyword>
<name>A0A2U1FIR7_9PSEU</name>
<dbReference type="AlphaFoldDB" id="A0A2U1FIR7"/>
<feature type="transmembrane region" description="Helical" evidence="1">
    <location>
        <begin position="6"/>
        <end position="25"/>
    </location>
</feature>
<gene>
    <name evidence="2" type="ORF">C8D89_103414</name>
</gene>
<evidence type="ECO:0000313" key="3">
    <source>
        <dbReference type="Proteomes" id="UP000245639"/>
    </source>
</evidence>